<evidence type="ECO:0000313" key="2">
    <source>
        <dbReference type="Proteomes" id="UP000254507"/>
    </source>
</evidence>
<dbReference type="Proteomes" id="UP000254507">
    <property type="component" value="Unassembled WGS sequence"/>
</dbReference>
<gene>
    <name evidence="1" type="primary">purK_1</name>
    <name evidence="1" type="ORF">NCTC10851_00471</name>
</gene>
<organism evidence="1 2">
    <name type="scientific">Actinobacillus seminis</name>
    <dbReference type="NCBI Taxonomy" id="722"/>
    <lineage>
        <taxon>Bacteria</taxon>
        <taxon>Pseudomonadati</taxon>
        <taxon>Pseudomonadota</taxon>
        <taxon>Gammaproteobacteria</taxon>
        <taxon>Pasteurellales</taxon>
        <taxon>Pasteurellaceae</taxon>
        <taxon>Actinobacillus</taxon>
    </lineage>
</organism>
<reference evidence="1 2" key="1">
    <citation type="submission" date="2018-06" db="EMBL/GenBank/DDBJ databases">
        <authorList>
            <consortium name="Pathogen Informatics"/>
            <person name="Doyle S."/>
        </authorList>
    </citation>
    <scope>NUCLEOTIDE SEQUENCE [LARGE SCALE GENOMIC DNA]</scope>
    <source>
        <strain evidence="1 2">NCTC10851</strain>
    </source>
</reference>
<dbReference type="EMBL" id="UFSB01000001">
    <property type="protein sequence ID" value="SUU34623.1"/>
    <property type="molecule type" value="Genomic_DNA"/>
</dbReference>
<dbReference type="AlphaFoldDB" id="A0A380V997"/>
<proteinExistence type="predicted"/>
<accession>A0A380V997</accession>
<protein>
    <submittedName>
        <fullName evidence="1">Phosphoribosylaminoimidazole carboxylase ATPase subunit</fullName>
    </submittedName>
</protein>
<evidence type="ECO:0000313" key="1">
    <source>
        <dbReference type="EMBL" id="SUU34623.1"/>
    </source>
</evidence>
<sequence length="34" mass="3685">MQTNALYPPVYILGNGQLGRILPSPPAHFSIAFT</sequence>
<name>A0A380V997_9PAST</name>